<dbReference type="PANTHER" id="PTHR43320">
    <property type="entry name" value="SUGAR KINASE"/>
    <property type="match status" value="1"/>
</dbReference>
<name>A0ABT7T2Q3_9MICO</name>
<feature type="compositionally biased region" description="Basic and acidic residues" evidence="4">
    <location>
        <begin position="305"/>
        <end position="341"/>
    </location>
</feature>
<comment type="caution">
    <text evidence="6">The sequence shown here is derived from an EMBL/GenBank/DDBJ whole genome shotgun (WGS) entry which is preliminary data.</text>
</comment>
<keyword evidence="3 6" id="KW-0418">Kinase</keyword>
<dbReference type="InterPro" id="IPR052700">
    <property type="entry name" value="Carb_kinase_PfkB-like"/>
</dbReference>
<dbReference type="InterPro" id="IPR011611">
    <property type="entry name" value="PfkB_dom"/>
</dbReference>
<evidence type="ECO:0000313" key="6">
    <source>
        <dbReference type="EMBL" id="MDM7883654.1"/>
    </source>
</evidence>
<dbReference type="GO" id="GO:0016301">
    <property type="term" value="F:kinase activity"/>
    <property type="evidence" value="ECO:0007669"/>
    <property type="project" value="UniProtKB-KW"/>
</dbReference>
<keyword evidence="7" id="KW-1185">Reference proteome</keyword>
<dbReference type="RefSeq" id="WP_289457271.1">
    <property type="nucleotide sequence ID" value="NZ_JAUCML010000001.1"/>
</dbReference>
<evidence type="ECO:0000259" key="5">
    <source>
        <dbReference type="Pfam" id="PF00294"/>
    </source>
</evidence>
<evidence type="ECO:0000313" key="7">
    <source>
        <dbReference type="Proteomes" id="UP001237823"/>
    </source>
</evidence>
<evidence type="ECO:0000256" key="2">
    <source>
        <dbReference type="ARBA" id="ARBA00022679"/>
    </source>
</evidence>
<proteinExistence type="inferred from homology"/>
<keyword evidence="2" id="KW-0808">Transferase</keyword>
<gene>
    <name evidence="6" type="ORF">QUG92_00890</name>
</gene>
<organism evidence="6 7">
    <name type="scientific">Curtobacterium citri</name>
    <dbReference type="NCBI Taxonomy" id="3055139"/>
    <lineage>
        <taxon>Bacteria</taxon>
        <taxon>Bacillati</taxon>
        <taxon>Actinomycetota</taxon>
        <taxon>Actinomycetes</taxon>
        <taxon>Micrococcales</taxon>
        <taxon>Microbacteriaceae</taxon>
        <taxon>Curtobacterium</taxon>
    </lineage>
</organism>
<evidence type="ECO:0000256" key="4">
    <source>
        <dbReference type="SAM" id="MobiDB-lite"/>
    </source>
</evidence>
<reference evidence="6 7" key="1">
    <citation type="submission" date="2023-06" db="EMBL/GenBank/DDBJ databases">
        <authorList>
            <person name="Feng G."/>
            <person name="Li J."/>
            <person name="Zhu H."/>
        </authorList>
    </citation>
    <scope>NUCLEOTIDE SEQUENCE [LARGE SCALE GENOMIC DNA]</scope>
    <source>
        <strain evidence="6 7">RHCKG23</strain>
    </source>
</reference>
<dbReference type="Pfam" id="PF00294">
    <property type="entry name" value="PfkB"/>
    <property type="match status" value="1"/>
</dbReference>
<evidence type="ECO:0000256" key="3">
    <source>
        <dbReference type="ARBA" id="ARBA00022777"/>
    </source>
</evidence>
<dbReference type="PANTHER" id="PTHR43320:SF2">
    <property type="entry name" value="2-DEHYDRO-3-DEOXYGLUCONOKINASE_2-DEHYDRO-3-DEOXYGALACTONOKINASE"/>
    <property type="match status" value="1"/>
</dbReference>
<dbReference type="Gene3D" id="3.40.1190.20">
    <property type="match status" value="1"/>
</dbReference>
<sequence length="341" mass="35259">MTRDTAAGVLTLGETMLLLSGTGVGEVGDLDHLRIGTGGAESNVAIGVARAGVRATWVGRVGADPAGDRVVRDVRGAGVDVVAVVDPDRSTGLMMKERLADGRTRVTYHRRHSAGSALTPDDVPAGMVERAALVHLSGITVALSDSARETVRSVLDRAEAAGVPVSFDVNHRPKLLDAATAREHYLAVARRAAVVFAGDDEAHLLLGADPQATDPDPATDEDLARRLAALAGGRAVVKLGSRGAVAAVDGRTTRRAATPVRVVDPVGAGDAFVAAWLAATLTGATPDDALDRAADAGALACTVDGDWRSPDHPPTRDGRGDDGRVHEWPGVDPGVHDRVDR</sequence>
<dbReference type="CDD" id="cd01166">
    <property type="entry name" value="KdgK"/>
    <property type="match status" value="1"/>
</dbReference>
<dbReference type="Proteomes" id="UP001237823">
    <property type="component" value="Unassembled WGS sequence"/>
</dbReference>
<accession>A0ABT7T2Q3</accession>
<dbReference type="EMBL" id="JAUCML010000001">
    <property type="protein sequence ID" value="MDM7883654.1"/>
    <property type="molecule type" value="Genomic_DNA"/>
</dbReference>
<comment type="similarity">
    <text evidence="1">Belongs to the carbohydrate kinase PfkB family.</text>
</comment>
<dbReference type="SUPFAM" id="SSF53613">
    <property type="entry name" value="Ribokinase-like"/>
    <property type="match status" value="1"/>
</dbReference>
<feature type="domain" description="Carbohydrate kinase PfkB" evidence="5">
    <location>
        <begin position="9"/>
        <end position="305"/>
    </location>
</feature>
<evidence type="ECO:0000256" key="1">
    <source>
        <dbReference type="ARBA" id="ARBA00010688"/>
    </source>
</evidence>
<protein>
    <submittedName>
        <fullName evidence="6">Sugar kinase</fullName>
    </submittedName>
</protein>
<feature type="region of interest" description="Disordered" evidence="4">
    <location>
        <begin position="303"/>
        <end position="341"/>
    </location>
</feature>
<dbReference type="InterPro" id="IPR029056">
    <property type="entry name" value="Ribokinase-like"/>
</dbReference>